<gene>
    <name evidence="1" type="ordered locus">Smar_0550</name>
</gene>
<organism evidence="1 2">
    <name type="scientific">Staphylothermus marinus (strain ATCC 43588 / DSM 3639 / JCM 9404 / F1)</name>
    <dbReference type="NCBI Taxonomy" id="399550"/>
    <lineage>
        <taxon>Archaea</taxon>
        <taxon>Thermoproteota</taxon>
        <taxon>Thermoprotei</taxon>
        <taxon>Desulfurococcales</taxon>
        <taxon>Desulfurococcaceae</taxon>
        <taxon>Staphylothermus</taxon>
    </lineage>
</organism>
<sequence>MSSEDNKGFICKKDGKPMYLIEETEKMSNGKHRAIFYYKCPVCGYRIEVEQVIVTVENDQIIVNRRVRLL</sequence>
<protein>
    <submittedName>
        <fullName evidence="1">Uncharacterized protein</fullName>
    </submittedName>
</protein>
<dbReference type="EMBL" id="CP000575">
    <property type="protein sequence ID" value="ABN69657.1"/>
    <property type="molecule type" value="Genomic_DNA"/>
</dbReference>
<evidence type="ECO:0000313" key="2">
    <source>
        <dbReference type="Proteomes" id="UP000000254"/>
    </source>
</evidence>
<evidence type="ECO:0000313" key="1">
    <source>
        <dbReference type="EMBL" id="ABN69657.1"/>
    </source>
</evidence>
<accession>A3DLZ7</accession>
<dbReference type="Proteomes" id="UP000000254">
    <property type="component" value="Chromosome"/>
</dbReference>
<dbReference type="HOGENOM" id="CLU_200169_0_0_2"/>
<dbReference type="GeneID" id="4907544"/>
<dbReference type="AlphaFoldDB" id="A3DLZ7"/>
<proteinExistence type="predicted"/>
<reference evidence="2" key="1">
    <citation type="journal article" date="2009" name="BMC Genomics">
        <title>The complete genome sequence of Staphylothermus marinus reveals differences in sulfur metabolism among heterotrophic Crenarchaeota.</title>
        <authorList>
            <person name="Anderson I.J."/>
            <person name="Dharmarajan L."/>
            <person name="Rodriguez J."/>
            <person name="Hooper S."/>
            <person name="Porat I."/>
            <person name="Ulrich L.E."/>
            <person name="Elkins J.G."/>
            <person name="Mavromatis K."/>
            <person name="Sun H."/>
            <person name="Land M."/>
            <person name="Lapidus A."/>
            <person name="Lucas S."/>
            <person name="Barry K."/>
            <person name="Huber H."/>
            <person name="Zhulin I.B."/>
            <person name="Whitman W.B."/>
            <person name="Mukhopadhyay B."/>
            <person name="Woese C."/>
            <person name="Bristow J."/>
            <person name="Kyrpides N."/>
        </authorList>
    </citation>
    <scope>NUCLEOTIDE SEQUENCE [LARGE SCALE GENOMIC DNA]</scope>
    <source>
        <strain evidence="2">ATCC 43588 / DSM 3639 / JCM 9404 / F1</strain>
    </source>
</reference>
<dbReference type="KEGG" id="smr:Smar_0550"/>
<dbReference type="RefSeq" id="WP_011838848.1">
    <property type="nucleotide sequence ID" value="NC_009033.1"/>
</dbReference>
<name>A3DLZ7_STAMF</name>
<dbReference type="eggNOG" id="arCOG06088">
    <property type="taxonomic scope" value="Archaea"/>
</dbReference>
<reference evidence="1 2" key="2">
    <citation type="journal article" date="2009" name="Stand. Genomic Sci.">
        <title>Complete genome sequence of Staphylothermus marinus Stetter and Fiala 1986 type strain F1.</title>
        <authorList>
            <person name="Anderson I.J."/>
            <person name="Sun H."/>
            <person name="Lapidus A."/>
            <person name="Copeland A."/>
            <person name="Glavina Del Rio T."/>
            <person name="Tice H."/>
            <person name="Dalin E."/>
            <person name="Lucas S."/>
            <person name="Barry K."/>
            <person name="Land M."/>
            <person name="Richardson P."/>
            <person name="Huber H."/>
            <person name="Kyrpides N.C."/>
        </authorList>
    </citation>
    <scope>NUCLEOTIDE SEQUENCE [LARGE SCALE GENOMIC DNA]</scope>
    <source>
        <strain evidence="2">ATCC 43588 / DSM 3639 / JCM 9404 / F1</strain>
    </source>
</reference>
<dbReference type="OrthoDB" id="17415at2157"/>
<keyword evidence="2" id="KW-1185">Reference proteome</keyword>